<feature type="region of interest" description="Disordered" evidence="1">
    <location>
        <begin position="397"/>
        <end position="431"/>
    </location>
</feature>
<evidence type="ECO:0000313" key="3">
    <source>
        <dbReference type="RefSeq" id="XP_015072638.1"/>
    </source>
</evidence>
<evidence type="ECO:0000313" key="2">
    <source>
        <dbReference type="Proteomes" id="UP000694930"/>
    </source>
</evidence>
<evidence type="ECO:0000256" key="1">
    <source>
        <dbReference type="SAM" id="MobiDB-lite"/>
    </source>
</evidence>
<dbReference type="RefSeq" id="XP_015072638.1">
    <property type="nucleotide sequence ID" value="XM_015217152.1"/>
</dbReference>
<dbReference type="InterPro" id="IPR012337">
    <property type="entry name" value="RNaseH-like_sf"/>
</dbReference>
<name>A0ABM1GL25_SOLPN</name>
<keyword evidence="2" id="KW-1185">Reference proteome</keyword>
<sequence>MRGLPNHRIDDESLKENFCRGQDDNCKAVLDTIMGSSYVSTRGGKKTIDPHMLSVVEDEMRKGAEVVETSGKLVYKMVKQAECPFIEALEQMPDYDKFLKGMVTKKRPKKNDSSAFTIPYTIGLLYFAKALCDLVKRPIGILHDVFVKVESFIFLDDFVILDCEVDFEVPIIVGRPFIDTGQALDESMSKVHIEERPGVEALEVVIINFKSDIVEEYGSFIAALERNEYRSKPKKLELDMKHHESTPARHSIQKALKLELKVLPPHLRYLFLGTDDTLLEKYGVRHNVATPYHPKTCGQVEVSNGEIKRILSKTINANRMDWSRGSDYALWAYRSSYKSPIFMSPYRLVYGKGCQLPVELENKAMWAMKKLKIDWSEAVEQILNGLNELDEFFLKESTHSEEPARQALTNEAHSSESAPAAQEDVPAPVPE</sequence>
<feature type="compositionally biased region" description="Polar residues" evidence="1">
    <location>
        <begin position="407"/>
        <end position="417"/>
    </location>
</feature>
<reference evidence="2" key="1">
    <citation type="journal article" date="2014" name="Nat. Genet.">
        <title>The genome of the stress-tolerant wild tomato species Solanum pennellii.</title>
        <authorList>
            <person name="Bolger A."/>
            <person name="Scossa F."/>
            <person name="Bolger M.E."/>
            <person name="Lanz C."/>
            <person name="Maumus F."/>
            <person name="Tohge T."/>
            <person name="Quesneville H."/>
            <person name="Alseekh S."/>
            <person name="Sorensen I."/>
            <person name="Lichtenstein G."/>
            <person name="Fich E.A."/>
            <person name="Conte M."/>
            <person name="Keller H."/>
            <person name="Schneeberger K."/>
            <person name="Schwacke R."/>
            <person name="Ofner I."/>
            <person name="Vrebalov J."/>
            <person name="Xu Y."/>
            <person name="Osorio S."/>
            <person name="Aflitos S.A."/>
            <person name="Schijlen E."/>
            <person name="Jimenez-Gomez J.M."/>
            <person name="Ryngajllo M."/>
            <person name="Kimura S."/>
            <person name="Kumar R."/>
            <person name="Koenig D."/>
            <person name="Headland L.R."/>
            <person name="Maloof J.N."/>
            <person name="Sinha N."/>
            <person name="van Ham R.C."/>
            <person name="Lankhorst R.K."/>
            <person name="Mao L."/>
            <person name="Vogel A."/>
            <person name="Arsova B."/>
            <person name="Panstruga R."/>
            <person name="Fei Z."/>
            <person name="Rose J.K."/>
            <person name="Zamir D."/>
            <person name="Carrari F."/>
            <person name="Giovannoni J.J."/>
            <person name="Weigel D."/>
            <person name="Usadel B."/>
            <person name="Fernie A.R."/>
        </authorList>
    </citation>
    <scope>NUCLEOTIDE SEQUENCE [LARGE SCALE GENOMIC DNA]</scope>
    <source>
        <strain evidence="2">cv. LA0716</strain>
    </source>
</reference>
<proteinExistence type="predicted"/>
<organism evidence="2 3">
    <name type="scientific">Solanum pennellii</name>
    <name type="common">Tomato</name>
    <name type="synonym">Lycopersicon pennellii</name>
    <dbReference type="NCBI Taxonomy" id="28526"/>
    <lineage>
        <taxon>Eukaryota</taxon>
        <taxon>Viridiplantae</taxon>
        <taxon>Streptophyta</taxon>
        <taxon>Embryophyta</taxon>
        <taxon>Tracheophyta</taxon>
        <taxon>Spermatophyta</taxon>
        <taxon>Magnoliopsida</taxon>
        <taxon>eudicotyledons</taxon>
        <taxon>Gunneridae</taxon>
        <taxon>Pentapetalae</taxon>
        <taxon>asterids</taxon>
        <taxon>lamiids</taxon>
        <taxon>Solanales</taxon>
        <taxon>Solanaceae</taxon>
        <taxon>Solanoideae</taxon>
        <taxon>Solaneae</taxon>
        <taxon>Solanum</taxon>
        <taxon>Solanum subgen. Lycopersicon</taxon>
    </lineage>
</organism>
<dbReference type="PANTHER" id="PTHR33067:SF9">
    <property type="entry name" value="RNA-DIRECTED DNA POLYMERASE"/>
    <property type="match status" value="1"/>
</dbReference>
<accession>A0ABM1GL25</accession>
<dbReference type="SUPFAM" id="SSF53098">
    <property type="entry name" value="Ribonuclease H-like"/>
    <property type="match status" value="1"/>
</dbReference>
<reference evidence="3" key="2">
    <citation type="submission" date="2025-08" db="UniProtKB">
        <authorList>
            <consortium name="RefSeq"/>
        </authorList>
    </citation>
    <scope>IDENTIFICATION</scope>
</reference>
<dbReference type="PANTHER" id="PTHR33067">
    <property type="entry name" value="RNA-DIRECTED DNA POLYMERASE-RELATED"/>
    <property type="match status" value="1"/>
</dbReference>
<dbReference type="Gene3D" id="3.30.420.10">
    <property type="entry name" value="Ribonuclease H-like superfamily/Ribonuclease H"/>
    <property type="match status" value="1"/>
</dbReference>
<dbReference type="GeneID" id="107016800"/>
<dbReference type="Proteomes" id="UP000694930">
    <property type="component" value="Chromosome 4"/>
</dbReference>
<gene>
    <name evidence="3" type="primary">LOC107016800</name>
</gene>
<dbReference type="InterPro" id="IPR036397">
    <property type="entry name" value="RNaseH_sf"/>
</dbReference>
<protein>
    <submittedName>
        <fullName evidence="3">Uncharacterized protein LOC107016800</fullName>
    </submittedName>
</protein>